<dbReference type="EMBL" id="UHEN01000001">
    <property type="protein sequence ID" value="SUN06325.1"/>
    <property type="molecule type" value="Genomic_DNA"/>
</dbReference>
<protein>
    <submittedName>
        <fullName evidence="1">Uncharacterized protein</fullName>
    </submittedName>
</protein>
<gene>
    <name evidence="1" type="ORF">NCTC12957_00580</name>
</gene>
<reference evidence="1 2" key="1">
    <citation type="submission" date="2018-06" db="EMBL/GenBank/DDBJ databases">
        <authorList>
            <consortium name="Pathogen Informatics"/>
            <person name="Doyle S."/>
        </authorList>
    </citation>
    <scope>NUCLEOTIDE SEQUENCE [LARGE SCALE GENOMIC DNA]</scope>
    <source>
        <strain evidence="1 2">NCTC12957</strain>
    </source>
</reference>
<dbReference type="RefSeq" id="WP_158015085.1">
    <property type="nucleotide sequence ID" value="NZ_MSJL01000006.1"/>
</dbReference>
<evidence type="ECO:0000313" key="2">
    <source>
        <dbReference type="Proteomes" id="UP000255213"/>
    </source>
</evidence>
<accession>A0A380ID40</accession>
<proteinExistence type="predicted"/>
<organism evidence="1 2">
    <name type="scientific">Streptococcus acidominimus</name>
    <dbReference type="NCBI Taxonomy" id="1326"/>
    <lineage>
        <taxon>Bacteria</taxon>
        <taxon>Bacillati</taxon>
        <taxon>Bacillota</taxon>
        <taxon>Bacilli</taxon>
        <taxon>Lactobacillales</taxon>
        <taxon>Streptococcaceae</taxon>
        <taxon>Streptococcus</taxon>
    </lineage>
</organism>
<name>A0A380ID40_STRAI</name>
<sequence length="54" mass="5909">MDDSILWKSENGLWVVTAPKAVISVEGLVLKNGMTQEETKAAKVEVFDEFLGIA</sequence>
<evidence type="ECO:0000313" key="1">
    <source>
        <dbReference type="EMBL" id="SUN06325.1"/>
    </source>
</evidence>
<dbReference type="Proteomes" id="UP000255213">
    <property type="component" value="Unassembled WGS sequence"/>
</dbReference>
<dbReference type="AlphaFoldDB" id="A0A380ID40"/>